<keyword evidence="2" id="KW-1185">Reference proteome</keyword>
<name>A0A6D2HE23_9BRAS</name>
<dbReference type="Proteomes" id="UP000467841">
    <property type="component" value="Unassembled WGS sequence"/>
</dbReference>
<dbReference type="AlphaFoldDB" id="A0A6D2HE23"/>
<comment type="caution">
    <text evidence="1">The sequence shown here is derived from an EMBL/GenBank/DDBJ whole genome shotgun (WGS) entry which is preliminary data.</text>
</comment>
<evidence type="ECO:0000313" key="2">
    <source>
        <dbReference type="Proteomes" id="UP000467841"/>
    </source>
</evidence>
<proteinExistence type="predicted"/>
<dbReference type="EMBL" id="CACVBM020000111">
    <property type="protein sequence ID" value="CAA7014424.1"/>
    <property type="molecule type" value="Genomic_DNA"/>
</dbReference>
<accession>A0A6D2HE23</accession>
<organism evidence="1 2">
    <name type="scientific">Microthlaspi erraticum</name>
    <dbReference type="NCBI Taxonomy" id="1685480"/>
    <lineage>
        <taxon>Eukaryota</taxon>
        <taxon>Viridiplantae</taxon>
        <taxon>Streptophyta</taxon>
        <taxon>Embryophyta</taxon>
        <taxon>Tracheophyta</taxon>
        <taxon>Spermatophyta</taxon>
        <taxon>Magnoliopsida</taxon>
        <taxon>eudicotyledons</taxon>
        <taxon>Gunneridae</taxon>
        <taxon>Pentapetalae</taxon>
        <taxon>rosids</taxon>
        <taxon>malvids</taxon>
        <taxon>Brassicales</taxon>
        <taxon>Brassicaceae</taxon>
        <taxon>Coluteocarpeae</taxon>
        <taxon>Microthlaspi</taxon>
    </lineage>
</organism>
<protein>
    <submittedName>
        <fullName evidence="1">Uncharacterized protein</fullName>
    </submittedName>
</protein>
<sequence length="89" mass="9922">MPLCLEVWGGVVKCEIPLVDIKSSKAINSPPLSVYKTYQRREPWRHELAAATSDWDMKVAKVVTAGRLATELTEYRGQYDIPGNIGTMA</sequence>
<gene>
    <name evidence="1" type="ORF">MERR_LOCUS1658</name>
</gene>
<reference evidence="1" key="1">
    <citation type="submission" date="2020-01" db="EMBL/GenBank/DDBJ databases">
        <authorList>
            <person name="Mishra B."/>
        </authorList>
    </citation>
    <scope>NUCLEOTIDE SEQUENCE [LARGE SCALE GENOMIC DNA]</scope>
</reference>
<evidence type="ECO:0000313" key="1">
    <source>
        <dbReference type="EMBL" id="CAA7014424.1"/>
    </source>
</evidence>